<dbReference type="InterPro" id="IPR006474">
    <property type="entry name" value="Helicase_Cas3_CRISPR-ass_core"/>
</dbReference>
<dbReference type="InterPro" id="IPR027417">
    <property type="entry name" value="P-loop_NTPase"/>
</dbReference>
<dbReference type="CDD" id="cd17930">
    <property type="entry name" value="DEXHc_cas3"/>
    <property type="match status" value="1"/>
</dbReference>
<evidence type="ECO:0000256" key="8">
    <source>
        <dbReference type="ARBA" id="ARBA00022840"/>
    </source>
</evidence>
<keyword evidence="5" id="KW-0547">Nucleotide-binding</keyword>
<dbReference type="PROSITE" id="PS51643">
    <property type="entry name" value="HD_CAS3"/>
    <property type="match status" value="1"/>
</dbReference>
<dbReference type="AlphaFoldDB" id="A0A0L6JNM9"/>
<dbReference type="Pfam" id="PF01966">
    <property type="entry name" value="HD"/>
    <property type="match status" value="1"/>
</dbReference>
<dbReference type="GO" id="GO:0004518">
    <property type="term" value="F:nuclease activity"/>
    <property type="evidence" value="ECO:0007669"/>
    <property type="project" value="UniProtKB-KW"/>
</dbReference>
<keyword evidence="7" id="KW-0347">Helicase</keyword>
<organism evidence="12 13">
    <name type="scientific">Pseudobacteroides cellulosolvens ATCC 35603 = DSM 2933</name>
    <dbReference type="NCBI Taxonomy" id="398512"/>
    <lineage>
        <taxon>Bacteria</taxon>
        <taxon>Bacillati</taxon>
        <taxon>Bacillota</taxon>
        <taxon>Clostridia</taxon>
        <taxon>Eubacteriales</taxon>
        <taxon>Oscillospiraceae</taxon>
        <taxon>Pseudobacteroides</taxon>
    </lineage>
</organism>
<keyword evidence="13" id="KW-1185">Reference proteome</keyword>
<name>A0A0L6JNM9_9FIRM</name>
<dbReference type="InterPro" id="IPR006483">
    <property type="entry name" value="CRISPR-assoc_Cas3_HD"/>
</dbReference>
<dbReference type="NCBIfam" id="TIGR01587">
    <property type="entry name" value="cas3_core"/>
    <property type="match status" value="1"/>
</dbReference>
<comment type="similarity">
    <text evidence="2">In the central section; belongs to the CRISPR-associated helicase Cas3 family.</text>
</comment>
<dbReference type="STRING" id="398512.Bccel_2702"/>
<feature type="domain" description="Helicase ATP-binding" evidence="10">
    <location>
        <begin position="234"/>
        <end position="421"/>
    </location>
</feature>
<evidence type="ECO:0000256" key="5">
    <source>
        <dbReference type="ARBA" id="ARBA00022741"/>
    </source>
</evidence>
<dbReference type="GO" id="GO:0004386">
    <property type="term" value="F:helicase activity"/>
    <property type="evidence" value="ECO:0007669"/>
    <property type="project" value="UniProtKB-KW"/>
</dbReference>
<dbReference type="InterPro" id="IPR014001">
    <property type="entry name" value="Helicase_ATP-bd"/>
</dbReference>
<evidence type="ECO:0000259" key="10">
    <source>
        <dbReference type="PROSITE" id="PS51192"/>
    </source>
</evidence>
<dbReference type="Pfam" id="PF00270">
    <property type="entry name" value="DEAD"/>
    <property type="match status" value="1"/>
</dbReference>
<evidence type="ECO:0000256" key="9">
    <source>
        <dbReference type="ARBA" id="ARBA00023118"/>
    </source>
</evidence>
<dbReference type="Gene3D" id="3.40.50.300">
    <property type="entry name" value="P-loop containing nucleotide triphosphate hydrolases"/>
    <property type="match status" value="2"/>
</dbReference>
<evidence type="ECO:0000313" key="13">
    <source>
        <dbReference type="Proteomes" id="UP000036923"/>
    </source>
</evidence>
<keyword evidence="6" id="KW-0378">Hydrolase</keyword>
<evidence type="ECO:0000259" key="11">
    <source>
        <dbReference type="PROSITE" id="PS51643"/>
    </source>
</evidence>
<dbReference type="InterPro" id="IPR038257">
    <property type="entry name" value="CRISPR-assoc_Cas3_HD_sf"/>
</dbReference>
<dbReference type="PANTHER" id="PTHR24031">
    <property type="entry name" value="RNA HELICASE"/>
    <property type="match status" value="1"/>
</dbReference>
<dbReference type="SUPFAM" id="SSF109604">
    <property type="entry name" value="HD-domain/PDEase-like"/>
    <property type="match status" value="1"/>
</dbReference>
<protein>
    <submittedName>
        <fullName evidence="12">CRISPR-associated helicase Cas3</fullName>
    </submittedName>
</protein>
<keyword evidence="8" id="KW-0067">ATP-binding</keyword>
<dbReference type="NCBIfam" id="TIGR01596">
    <property type="entry name" value="cas3_HD"/>
    <property type="match status" value="1"/>
</dbReference>
<comment type="similarity">
    <text evidence="1">In the N-terminal section; belongs to the CRISPR-associated nuclease Cas3-HD family.</text>
</comment>
<sequence length="737" mass="83676">MAYYAHTTDNKDKSDWQLLIDHLVNVAEYSEKFANAFGAGKLAYTAGMVHDLGKYSKEFQERLEGKKHKVDHSTAGAKELEEKYGCQIGRVLAYVVAGHHGGLPNGNRGNDRNLLSRLEKEDLPNYSSYENEIQIPLLGKEDIKNIPVPQNAETSAFSRSFFVRMLYSCIVDADFIDTEKFMAFDKSIHRGSSANISDIFIKFENTLKELEFKSLNNATSINIERQKILQSCLEAANCKNGFYTLTVPTGGGKTYSSMAFALKHAIKNKKDRIIYVIPYTSIIEQNAQVFRDALGMDVVLEHHSNFDYPDGSYDNWSDNEKKHRLSTENWDMPIITTTAVQFFESMFSNKSSKCRKLHNIANSVVILDEAQMMPLDYLMPCLWALVELIENYSVTVVLCTATQPAIRDMLPSNINPIEIIENPIGLQKAFERVKIQYLGNISDLNIAAEITKLDQVLCIVNTRKHAKKLFEKIAELTSDGIYHLSARMCPAHRKQILAEIRIRLREKKTCRVISTQLIEAGVDVDFPVVYRAMAGIDSIAQAAGRCNREGKMNHGNVYVFEPEEHGMPKKGRFSKNASITRSIVRSFGDSILSLEAIKSYFELLYDFEREQLDAKDILKMIKEGEKELLFPFEDIAYSFNLIDDIMQTVIVPFDEEAKRLIFEMENSKYPGMYSRSLQKYSVQIYVFEREALVKAGAIGSEKVGGLYWVVRDSSFYNNLIGLMDAESVKAPNEVLLF</sequence>
<dbReference type="PATRIC" id="fig|398512.5.peg.2834"/>
<dbReference type="SUPFAM" id="SSF52540">
    <property type="entry name" value="P-loop containing nucleoside triphosphate hydrolases"/>
    <property type="match status" value="1"/>
</dbReference>
<dbReference type="eggNOG" id="COG1203">
    <property type="taxonomic scope" value="Bacteria"/>
</dbReference>
<dbReference type="Pfam" id="PF22590">
    <property type="entry name" value="Cas3-like_C_2"/>
    <property type="match status" value="1"/>
</dbReference>
<dbReference type="PROSITE" id="PS51192">
    <property type="entry name" value="HELICASE_ATP_BIND_1"/>
    <property type="match status" value="1"/>
</dbReference>
<dbReference type="GO" id="GO:0046872">
    <property type="term" value="F:metal ion binding"/>
    <property type="evidence" value="ECO:0007669"/>
    <property type="project" value="UniProtKB-KW"/>
</dbReference>
<evidence type="ECO:0000313" key="12">
    <source>
        <dbReference type="EMBL" id="KNY27431.1"/>
    </source>
</evidence>
<evidence type="ECO:0000256" key="3">
    <source>
        <dbReference type="ARBA" id="ARBA00022722"/>
    </source>
</evidence>
<dbReference type="EMBL" id="LGTC01000001">
    <property type="protein sequence ID" value="KNY27431.1"/>
    <property type="molecule type" value="Genomic_DNA"/>
</dbReference>
<dbReference type="GO" id="GO:0005524">
    <property type="term" value="F:ATP binding"/>
    <property type="evidence" value="ECO:0007669"/>
    <property type="project" value="UniProtKB-KW"/>
</dbReference>
<dbReference type="SMART" id="SM00487">
    <property type="entry name" value="DEXDc"/>
    <property type="match status" value="1"/>
</dbReference>
<evidence type="ECO:0000256" key="2">
    <source>
        <dbReference type="ARBA" id="ARBA00009046"/>
    </source>
</evidence>
<dbReference type="GO" id="GO:0003676">
    <property type="term" value="F:nucleic acid binding"/>
    <property type="evidence" value="ECO:0007669"/>
    <property type="project" value="InterPro"/>
</dbReference>
<dbReference type="OrthoDB" id="9810236at2"/>
<gene>
    <name evidence="12" type="ORF">Bccel_2702</name>
</gene>
<dbReference type="GO" id="GO:0016787">
    <property type="term" value="F:hydrolase activity"/>
    <property type="evidence" value="ECO:0007669"/>
    <property type="project" value="UniProtKB-KW"/>
</dbReference>
<keyword evidence="4" id="KW-0479">Metal-binding</keyword>
<comment type="caution">
    <text evidence="12">The sequence shown here is derived from an EMBL/GenBank/DDBJ whole genome shotgun (WGS) entry which is preliminary data.</text>
</comment>
<evidence type="ECO:0000256" key="6">
    <source>
        <dbReference type="ARBA" id="ARBA00022801"/>
    </source>
</evidence>
<evidence type="ECO:0000256" key="4">
    <source>
        <dbReference type="ARBA" id="ARBA00022723"/>
    </source>
</evidence>
<dbReference type="InterPro" id="IPR006674">
    <property type="entry name" value="HD_domain"/>
</dbReference>
<dbReference type="RefSeq" id="WP_036944113.1">
    <property type="nucleotide sequence ID" value="NZ_JQKC01000025.1"/>
</dbReference>
<proteinExistence type="inferred from homology"/>
<dbReference type="GO" id="GO:0051607">
    <property type="term" value="P:defense response to virus"/>
    <property type="evidence" value="ECO:0007669"/>
    <property type="project" value="UniProtKB-KW"/>
</dbReference>
<dbReference type="InterPro" id="IPR011545">
    <property type="entry name" value="DEAD/DEAH_box_helicase_dom"/>
</dbReference>
<dbReference type="InterPro" id="IPR054712">
    <property type="entry name" value="Cas3-like_dom"/>
</dbReference>
<dbReference type="CDD" id="cd09641">
    <property type="entry name" value="Cas3''_I"/>
    <property type="match status" value="1"/>
</dbReference>
<keyword evidence="9" id="KW-0051">Antiviral defense</keyword>
<feature type="domain" description="HD Cas3-type" evidence="11">
    <location>
        <begin position="12"/>
        <end position="176"/>
    </location>
</feature>
<evidence type="ECO:0000256" key="1">
    <source>
        <dbReference type="ARBA" id="ARBA00006847"/>
    </source>
</evidence>
<keyword evidence="3" id="KW-0540">Nuclease</keyword>
<dbReference type="Gene3D" id="1.10.3210.30">
    <property type="match status" value="1"/>
</dbReference>
<evidence type="ECO:0000256" key="7">
    <source>
        <dbReference type="ARBA" id="ARBA00022806"/>
    </source>
</evidence>
<dbReference type="Proteomes" id="UP000036923">
    <property type="component" value="Unassembled WGS sequence"/>
</dbReference>
<reference evidence="13" key="1">
    <citation type="submission" date="2015-07" db="EMBL/GenBank/DDBJ databases">
        <title>Near-Complete Genome Sequence of the Cellulolytic Bacterium Bacteroides (Pseudobacteroides) cellulosolvens ATCC 35603.</title>
        <authorList>
            <person name="Dassa B."/>
            <person name="Utturkar S.M."/>
            <person name="Klingeman D.M."/>
            <person name="Hurt R.A."/>
            <person name="Keller M."/>
            <person name="Xu J."/>
            <person name="Reddy Y.H.K."/>
            <person name="Borovok I."/>
            <person name="Grinberg I.R."/>
            <person name="Lamed R."/>
            <person name="Zhivin O."/>
            <person name="Bayer E.A."/>
            <person name="Brown S.D."/>
        </authorList>
    </citation>
    <scope>NUCLEOTIDE SEQUENCE [LARGE SCALE GENOMIC DNA]</scope>
    <source>
        <strain evidence="13">DSM 2933</strain>
    </source>
</reference>
<accession>A0A0L6JNM9</accession>